<keyword evidence="2" id="KW-1185">Reference proteome</keyword>
<dbReference type="EMBL" id="BOMH01000124">
    <property type="protein sequence ID" value="GID71308.1"/>
    <property type="molecule type" value="Genomic_DNA"/>
</dbReference>
<reference evidence="1" key="1">
    <citation type="submission" date="2021-01" db="EMBL/GenBank/DDBJ databases">
        <title>Whole genome shotgun sequence of Actinoplanes cyaneus NBRC 14990.</title>
        <authorList>
            <person name="Komaki H."/>
            <person name="Tamura T."/>
        </authorList>
    </citation>
    <scope>NUCLEOTIDE SEQUENCE</scope>
    <source>
        <strain evidence="1">NBRC 14990</strain>
    </source>
</reference>
<sequence>MPLEAVLSDSAIKVTPASVDTEMVLTSLENNLSAGDAADVWRLSRPGTPVEENGTKLQITAGKAGAYVGYRVVMQVSASYTYTCGPASSPVAGSVSTWSSEATVMTECGGQAGTEKWSAIERKAVTLRCS</sequence>
<accession>A0A919IWX6</accession>
<dbReference type="Proteomes" id="UP000619479">
    <property type="component" value="Unassembled WGS sequence"/>
</dbReference>
<gene>
    <name evidence="1" type="ORF">Acy02nite_91890</name>
</gene>
<comment type="caution">
    <text evidence="1">The sequence shown here is derived from an EMBL/GenBank/DDBJ whole genome shotgun (WGS) entry which is preliminary data.</text>
</comment>
<dbReference type="AlphaFoldDB" id="A0A919IWX6"/>
<name>A0A919IWX6_9ACTN</name>
<proteinExistence type="predicted"/>
<protein>
    <submittedName>
        <fullName evidence="1">Uncharacterized protein</fullName>
    </submittedName>
</protein>
<evidence type="ECO:0000313" key="1">
    <source>
        <dbReference type="EMBL" id="GID71308.1"/>
    </source>
</evidence>
<evidence type="ECO:0000313" key="2">
    <source>
        <dbReference type="Proteomes" id="UP000619479"/>
    </source>
</evidence>
<organism evidence="1 2">
    <name type="scientific">Actinoplanes cyaneus</name>
    <dbReference type="NCBI Taxonomy" id="52696"/>
    <lineage>
        <taxon>Bacteria</taxon>
        <taxon>Bacillati</taxon>
        <taxon>Actinomycetota</taxon>
        <taxon>Actinomycetes</taxon>
        <taxon>Micromonosporales</taxon>
        <taxon>Micromonosporaceae</taxon>
        <taxon>Actinoplanes</taxon>
    </lineage>
</organism>